<dbReference type="PANTHER" id="PTHR30537">
    <property type="entry name" value="HTH-TYPE TRANSCRIPTIONAL REGULATOR"/>
    <property type="match status" value="1"/>
</dbReference>
<dbReference type="Pfam" id="PF00126">
    <property type="entry name" value="HTH_1"/>
    <property type="match status" value="1"/>
</dbReference>
<evidence type="ECO:0000313" key="6">
    <source>
        <dbReference type="EMBL" id="SDC41855.1"/>
    </source>
</evidence>
<dbReference type="Gene3D" id="3.40.190.290">
    <property type="match status" value="1"/>
</dbReference>
<dbReference type="Gene3D" id="1.10.10.10">
    <property type="entry name" value="Winged helix-like DNA-binding domain superfamily/Winged helix DNA-binding domain"/>
    <property type="match status" value="1"/>
</dbReference>
<sequence>MEDFYTRSQFIAFIVDKIEYIIQNVCIIIQLYFEHIMETIERLRTFCLVADKQSFAQAANQLGLPRSTVTYTIQALEKEYEVLLFYRTTRKVTLTHEGELFYDEAMRLISQLKELNRFKAQIRHQQGKISIGLPKRMATQILIPHLHEFYEKYPDVKVLINGSDDFSNLLEDQLDCVVRVGAVQDDYLIRRPVTEVSFSTLVSPSYIEKLGAPTDLNALEAHFAVDYHVAKNYAEFSVLDFHDQKVKIPYRLLVENTEAYIHAGLAGHGMIQIPYFDAKSHIDNGALVPIFTEIPALKLPINILLADRKYRPKYLQDFVEWLQPLLIKNLC</sequence>
<dbReference type="InterPro" id="IPR005119">
    <property type="entry name" value="LysR_subst-bd"/>
</dbReference>
<organism evidence="6 7">
    <name type="scientific">Acinetobacter marinus</name>
    <dbReference type="NCBI Taxonomy" id="281375"/>
    <lineage>
        <taxon>Bacteria</taxon>
        <taxon>Pseudomonadati</taxon>
        <taxon>Pseudomonadota</taxon>
        <taxon>Gammaproteobacteria</taxon>
        <taxon>Moraxellales</taxon>
        <taxon>Moraxellaceae</taxon>
        <taxon>Acinetobacter</taxon>
    </lineage>
</organism>
<dbReference type="AlphaFoldDB" id="A0A1G6LGH3"/>
<accession>A0A1G6LGH3</accession>
<gene>
    <name evidence="6" type="ORF">SAMN05421749_10544</name>
</gene>
<dbReference type="Proteomes" id="UP000242317">
    <property type="component" value="Unassembled WGS sequence"/>
</dbReference>
<proteinExistence type="inferred from homology"/>
<keyword evidence="4" id="KW-0804">Transcription</keyword>
<dbReference type="EMBL" id="FMYK01000005">
    <property type="protein sequence ID" value="SDC41855.1"/>
    <property type="molecule type" value="Genomic_DNA"/>
</dbReference>
<dbReference type="SUPFAM" id="SSF46785">
    <property type="entry name" value="Winged helix' DNA-binding domain"/>
    <property type="match status" value="1"/>
</dbReference>
<evidence type="ECO:0000256" key="1">
    <source>
        <dbReference type="ARBA" id="ARBA00009437"/>
    </source>
</evidence>
<evidence type="ECO:0000313" key="7">
    <source>
        <dbReference type="Proteomes" id="UP000242317"/>
    </source>
</evidence>
<evidence type="ECO:0000256" key="2">
    <source>
        <dbReference type="ARBA" id="ARBA00023015"/>
    </source>
</evidence>
<evidence type="ECO:0000256" key="3">
    <source>
        <dbReference type="ARBA" id="ARBA00023125"/>
    </source>
</evidence>
<dbReference type="PANTHER" id="PTHR30537:SF72">
    <property type="entry name" value="LYSR FAMILY TRANSCRIPTIONAL REGULATOR"/>
    <property type="match status" value="1"/>
</dbReference>
<name>A0A1G6LGH3_9GAMM</name>
<dbReference type="InterPro" id="IPR058163">
    <property type="entry name" value="LysR-type_TF_proteobact-type"/>
</dbReference>
<keyword evidence="3 6" id="KW-0238">DNA-binding</keyword>
<keyword evidence="7" id="KW-1185">Reference proteome</keyword>
<dbReference type="PROSITE" id="PS50931">
    <property type="entry name" value="HTH_LYSR"/>
    <property type="match status" value="1"/>
</dbReference>
<dbReference type="FunFam" id="1.10.10.10:FF:000001">
    <property type="entry name" value="LysR family transcriptional regulator"/>
    <property type="match status" value="1"/>
</dbReference>
<dbReference type="InterPro" id="IPR036388">
    <property type="entry name" value="WH-like_DNA-bd_sf"/>
</dbReference>
<dbReference type="Pfam" id="PF03466">
    <property type="entry name" value="LysR_substrate"/>
    <property type="match status" value="1"/>
</dbReference>
<comment type="similarity">
    <text evidence="1">Belongs to the LysR transcriptional regulatory family.</text>
</comment>
<reference evidence="7" key="1">
    <citation type="submission" date="2016-09" db="EMBL/GenBank/DDBJ databases">
        <authorList>
            <person name="Varghese N."/>
            <person name="Submissions S."/>
        </authorList>
    </citation>
    <scope>NUCLEOTIDE SEQUENCE [LARGE SCALE GENOMIC DNA]</scope>
    <source>
        <strain evidence="7">ANC 3699</strain>
    </source>
</reference>
<dbReference type="GO" id="GO:0003700">
    <property type="term" value="F:DNA-binding transcription factor activity"/>
    <property type="evidence" value="ECO:0007669"/>
    <property type="project" value="InterPro"/>
</dbReference>
<evidence type="ECO:0000259" key="5">
    <source>
        <dbReference type="PROSITE" id="PS50931"/>
    </source>
</evidence>
<keyword evidence="2" id="KW-0805">Transcription regulation</keyword>
<dbReference type="InterPro" id="IPR000847">
    <property type="entry name" value="LysR_HTH_N"/>
</dbReference>
<evidence type="ECO:0000256" key="4">
    <source>
        <dbReference type="ARBA" id="ARBA00023163"/>
    </source>
</evidence>
<dbReference type="GO" id="GO:0006351">
    <property type="term" value="P:DNA-templated transcription"/>
    <property type="evidence" value="ECO:0007669"/>
    <property type="project" value="TreeGrafter"/>
</dbReference>
<protein>
    <submittedName>
        <fullName evidence="6">DNA-binding transcriptional regulator, LysR family</fullName>
    </submittedName>
</protein>
<dbReference type="SUPFAM" id="SSF53850">
    <property type="entry name" value="Periplasmic binding protein-like II"/>
    <property type="match status" value="1"/>
</dbReference>
<dbReference type="InterPro" id="IPR036390">
    <property type="entry name" value="WH_DNA-bd_sf"/>
</dbReference>
<feature type="domain" description="HTH lysR-type" evidence="5">
    <location>
        <begin position="38"/>
        <end position="95"/>
    </location>
</feature>
<dbReference type="GO" id="GO:0043565">
    <property type="term" value="F:sequence-specific DNA binding"/>
    <property type="evidence" value="ECO:0007669"/>
    <property type="project" value="TreeGrafter"/>
</dbReference>